<dbReference type="EMBL" id="JBDFQZ010000013">
    <property type="protein sequence ID" value="KAK9669099.1"/>
    <property type="molecule type" value="Genomic_DNA"/>
</dbReference>
<proteinExistence type="inferred from homology"/>
<name>A0AAW1H1V0_SAPOF</name>
<dbReference type="Pfam" id="PF02536">
    <property type="entry name" value="mTERF"/>
    <property type="match status" value="2"/>
</dbReference>
<dbReference type="SMART" id="SM00733">
    <property type="entry name" value="Mterf"/>
    <property type="match status" value="7"/>
</dbReference>
<keyword evidence="3" id="KW-0809">Transit peptide</keyword>
<dbReference type="InterPro" id="IPR038538">
    <property type="entry name" value="MTERF_sf"/>
</dbReference>
<protein>
    <recommendedName>
        <fullName evidence="6">Transcription termination factor MTERF15, mitochondrial</fullName>
    </recommendedName>
</protein>
<evidence type="ECO:0000256" key="1">
    <source>
        <dbReference type="ARBA" id="ARBA00007692"/>
    </source>
</evidence>
<keyword evidence="2" id="KW-0804">Transcription</keyword>
<reference evidence="4" key="1">
    <citation type="submission" date="2024-03" db="EMBL/GenBank/DDBJ databases">
        <title>WGS assembly of Saponaria officinalis var. Norfolk2.</title>
        <authorList>
            <person name="Jenkins J."/>
            <person name="Shu S."/>
            <person name="Grimwood J."/>
            <person name="Barry K."/>
            <person name="Goodstein D."/>
            <person name="Schmutz J."/>
            <person name="Leebens-Mack J."/>
            <person name="Osbourn A."/>
        </authorList>
    </citation>
    <scope>NUCLEOTIDE SEQUENCE [LARGE SCALE GENOMIC DNA]</scope>
    <source>
        <strain evidence="4">JIC</strain>
    </source>
</reference>
<dbReference type="AlphaFoldDB" id="A0AAW1H1V0"/>
<dbReference type="GO" id="GO:0003676">
    <property type="term" value="F:nucleic acid binding"/>
    <property type="evidence" value="ECO:0007669"/>
    <property type="project" value="InterPro"/>
</dbReference>
<keyword evidence="2" id="KW-0806">Transcription termination</keyword>
<organism evidence="4 5">
    <name type="scientific">Saponaria officinalis</name>
    <name type="common">Common soapwort</name>
    <name type="synonym">Lychnis saponaria</name>
    <dbReference type="NCBI Taxonomy" id="3572"/>
    <lineage>
        <taxon>Eukaryota</taxon>
        <taxon>Viridiplantae</taxon>
        <taxon>Streptophyta</taxon>
        <taxon>Embryophyta</taxon>
        <taxon>Tracheophyta</taxon>
        <taxon>Spermatophyta</taxon>
        <taxon>Magnoliopsida</taxon>
        <taxon>eudicotyledons</taxon>
        <taxon>Gunneridae</taxon>
        <taxon>Pentapetalae</taxon>
        <taxon>Caryophyllales</taxon>
        <taxon>Caryophyllaceae</taxon>
        <taxon>Caryophylleae</taxon>
        <taxon>Saponaria</taxon>
    </lineage>
</organism>
<evidence type="ECO:0000256" key="2">
    <source>
        <dbReference type="ARBA" id="ARBA00022472"/>
    </source>
</evidence>
<gene>
    <name evidence="4" type="ORF">RND81_13G109100</name>
</gene>
<evidence type="ECO:0000313" key="5">
    <source>
        <dbReference type="Proteomes" id="UP001443914"/>
    </source>
</evidence>
<dbReference type="InterPro" id="IPR003690">
    <property type="entry name" value="MTERF"/>
</dbReference>
<evidence type="ECO:0008006" key="6">
    <source>
        <dbReference type="Google" id="ProtNLM"/>
    </source>
</evidence>
<accession>A0AAW1H1V0</accession>
<keyword evidence="5" id="KW-1185">Reference proteome</keyword>
<dbReference type="PANTHER" id="PTHR13068">
    <property type="entry name" value="CGI-12 PROTEIN-RELATED"/>
    <property type="match status" value="1"/>
</dbReference>
<dbReference type="Gene3D" id="1.25.70.10">
    <property type="entry name" value="Transcription termination factor 3, mitochondrial"/>
    <property type="match status" value="1"/>
</dbReference>
<keyword evidence="2" id="KW-0805">Transcription regulation</keyword>
<dbReference type="GO" id="GO:0006353">
    <property type="term" value="P:DNA-templated transcription termination"/>
    <property type="evidence" value="ECO:0007669"/>
    <property type="project" value="UniProtKB-KW"/>
</dbReference>
<evidence type="ECO:0000313" key="4">
    <source>
        <dbReference type="EMBL" id="KAK9669099.1"/>
    </source>
</evidence>
<comment type="caution">
    <text evidence="4">The sequence shown here is derived from an EMBL/GenBank/DDBJ whole genome shotgun (WGS) entry which is preliminary data.</text>
</comment>
<evidence type="ECO:0000256" key="3">
    <source>
        <dbReference type="ARBA" id="ARBA00022946"/>
    </source>
</evidence>
<comment type="similarity">
    <text evidence="1">Belongs to the mTERF family.</text>
</comment>
<sequence>MLTGYGVLSRTCFQKTNFLAKQFHIFQLHNFKSFTTTQNPQKFDRPNSLEDIHYTKKISLANILQTYGFPSSVLHDFITKNKSLLNSNVSELEQSLEILLLSFKLKQNAIVSLVCNCPSILELEFLKRWEVGIVSLGSFGRFPGVVKSVLEVCRKFDMDPHMYSSCVEVLRRFGFSDGTIIRVLEEFPRVVMIDKLELKKHVEFWTLQGLEREVIDKICYSFPIVLGYGVENRLKPLLNEFVDLGFGRRLVREEIVREPRILSFDVGELRWYLGMLRRLRCRDSIKEKIFNWGEFKAGFSVKQRVDCLCGYGLTRRDALNILKREPRAIIYNIEHIEAKMEFLLERMKYRVDSLIEVPEYLGVNFDKHIVPRYNVIEYLRSRGGLGFELGLRDIVKPTRLKFYNLYVKPYPECEKLYGRFSEYVETKSRHPVGLWKCFKPPKYPDSKDDVENLRSFAVDV</sequence>
<dbReference type="Proteomes" id="UP001443914">
    <property type="component" value="Unassembled WGS sequence"/>
</dbReference>
<dbReference type="PANTHER" id="PTHR13068:SF23">
    <property type="entry name" value="TRANSCRIPTION TERMINATION FACTOR MTERF15, MITOCHONDRIAL"/>
    <property type="match status" value="1"/>
</dbReference>